<evidence type="ECO:0000313" key="2">
    <source>
        <dbReference type="EMBL" id="TWB38565.1"/>
    </source>
</evidence>
<dbReference type="AlphaFoldDB" id="A0A560GX00"/>
<protein>
    <submittedName>
        <fullName evidence="2">Uncharacterized protein</fullName>
    </submittedName>
</protein>
<proteinExistence type="predicted"/>
<reference evidence="2 3" key="1">
    <citation type="submission" date="2019-06" db="EMBL/GenBank/DDBJ databases">
        <title>Genomic Encyclopedia of Type Strains, Phase IV (KMG-V): Genome sequencing to study the core and pangenomes of soil and plant-associated prokaryotes.</title>
        <authorList>
            <person name="Whitman W."/>
        </authorList>
    </citation>
    <scope>NUCLEOTIDE SEQUENCE [LARGE SCALE GENOMIC DNA]</scope>
    <source>
        <strain evidence="2 3">BR 11622</strain>
    </source>
</reference>
<name>A0A560GX00_9PROT</name>
<organism evidence="2 3">
    <name type="scientific">Nitrospirillum amazonense</name>
    <dbReference type="NCBI Taxonomy" id="28077"/>
    <lineage>
        <taxon>Bacteria</taxon>
        <taxon>Pseudomonadati</taxon>
        <taxon>Pseudomonadota</taxon>
        <taxon>Alphaproteobacteria</taxon>
        <taxon>Rhodospirillales</taxon>
        <taxon>Azospirillaceae</taxon>
        <taxon>Nitrospirillum</taxon>
    </lineage>
</organism>
<accession>A0A560GX00</accession>
<evidence type="ECO:0000313" key="3">
    <source>
        <dbReference type="Proteomes" id="UP000315751"/>
    </source>
</evidence>
<keyword evidence="3" id="KW-1185">Reference proteome</keyword>
<dbReference type="RefSeq" id="WP_145734661.1">
    <property type="nucleotide sequence ID" value="NZ_VITR01000012.1"/>
</dbReference>
<feature type="region of interest" description="Disordered" evidence="1">
    <location>
        <begin position="1"/>
        <end position="21"/>
    </location>
</feature>
<comment type="caution">
    <text evidence="2">The sequence shown here is derived from an EMBL/GenBank/DDBJ whole genome shotgun (WGS) entry which is preliminary data.</text>
</comment>
<dbReference type="Proteomes" id="UP000315751">
    <property type="component" value="Unassembled WGS sequence"/>
</dbReference>
<dbReference type="OrthoDB" id="7349144at2"/>
<dbReference type="EMBL" id="VITR01000012">
    <property type="protein sequence ID" value="TWB38565.1"/>
    <property type="molecule type" value="Genomic_DNA"/>
</dbReference>
<gene>
    <name evidence="2" type="ORF">FBZ90_11253</name>
</gene>
<sequence length="175" mass="18974">MPDDLMISPRDHRPPPTPLEGLSAGERLLVWSLRHMAQPYAGSSPARPGCPLIRHAFLQACGEDADEVMATFRAFLLLYGRSARERPRVGCPGCPDLTPDERQLLRLLALAQPSAEPNAPARLYALVEHLMRPGTSDGVLVASRAMACALGAHGLSLPVRPLALERMPLPGRYDA</sequence>
<evidence type="ECO:0000256" key="1">
    <source>
        <dbReference type="SAM" id="MobiDB-lite"/>
    </source>
</evidence>